<gene>
    <name evidence="2" type="ORF">Metlim_1785</name>
</gene>
<accession>H1YX83</accession>
<dbReference type="OrthoDB" id="117119at2157"/>
<proteinExistence type="predicted"/>
<dbReference type="HOGENOM" id="CLU_1369593_0_0_2"/>
<protein>
    <recommendedName>
        <fullName evidence="4">Chromosome assembly protein</fullName>
    </recommendedName>
</protein>
<organism evidence="2 3">
    <name type="scientific">Methanoplanus limicola DSM 2279</name>
    <dbReference type="NCBI Taxonomy" id="937775"/>
    <lineage>
        <taxon>Archaea</taxon>
        <taxon>Methanobacteriati</taxon>
        <taxon>Methanobacteriota</taxon>
        <taxon>Stenosarchaea group</taxon>
        <taxon>Methanomicrobia</taxon>
        <taxon>Methanomicrobiales</taxon>
        <taxon>Methanomicrobiaceae</taxon>
        <taxon>Methanoplanus</taxon>
    </lineage>
</organism>
<evidence type="ECO:0000313" key="2">
    <source>
        <dbReference type="EMBL" id="EHQ35886.1"/>
    </source>
</evidence>
<evidence type="ECO:0000256" key="1">
    <source>
        <dbReference type="SAM" id="Coils"/>
    </source>
</evidence>
<dbReference type="AlphaFoldDB" id="H1YX83"/>
<dbReference type="Proteomes" id="UP000005741">
    <property type="component" value="Chromosome"/>
</dbReference>
<keyword evidence="3" id="KW-1185">Reference proteome</keyword>
<evidence type="ECO:0000313" key="3">
    <source>
        <dbReference type="Proteomes" id="UP000005741"/>
    </source>
</evidence>
<evidence type="ECO:0008006" key="4">
    <source>
        <dbReference type="Google" id="ProtNLM"/>
    </source>
</evidence>
<dbReference type="STRING" id="937775.Metlim_1785"/>
<sequence>MVIELSIFTALRKNPVDRLKPGDLREEELKLKSRINRLRKEIDRIERDKKLKFQEGVGSDLIRKKMLIQELKQLDMEAKLKVKNFMALHRQFMFVSNLLIIKKYERDLRKTEVWKKIQNISPDDFEGALIRVNLSGKGFEGIIDDLNQIFFMDVAESGADLDETEKQLIEAWSSVETGSVNIEDAECLLSIEKNLEKSLEEDN</sequence>
<reference evidence="2 3" key="1">
    <citation type="submission" date="2011-10" db="EMBL/GenBank/DDBJ databases">
        <title>The Improved High-Quality Draft genome of Methanoplanus limicola DSM 2279.</title>
        <authorList>
            <consortium name="US DOE Joint Genome Institute (JGI-PGF)"/>
            <person name="Lucas S."/>
            <person name="Copeland A."/>
            <person name="Lapidus A."/>
            <person name="Glavina del Rio T."/>
            <person name="Dalin E."/>
            <person name="Tice H."/>
            <person name="Bruce D."/>
            <person name="Goodwin L."/>
            <person name="Pitluck S."/>
            <person name="Peters L."/>
            <person name="Mikhailova N."/>
            <person name="Lu M."/>
            <person name="Kyrpides N."/>
            <person name="Mavromatis K."/>
            <person name="Ivanova N."/>
            <person name="Markowitz V."/>
            <person name="Cheng J.-F."/>
            <person name="Hugenholtz P."/>
            <person name="Woyke T."/>
            <person name="Wu D."/>
            <person name="Wirth R."/>
            <person name="Brambilla E.-M."/>
            <person name="Klenk H.-P."/>
            <person name="Eisen J.A."/>
        </authorList>
    </citation>
    <scope>NUCLEOTIDE SEQUENCE [LARGE SCALE GENOMIC DNA]</scope>
    <source>
        <strain evidence="2 3">DSM 2279</strain>
    </source>
</reference>
<dbReference type="EMBL" id="CM001436">
    <property type="protein sequence ID" value="EHQ35886.1"/>
    <property type="molecule type" value="Genomic_DNA"/>
</dbReference>
<feature type="coiled-coil region" evidence="1">
    <location>
        <begin position="28"/>
        <end position="55"/>
    </location>
</feature>
<dbReference type="InParanoid" id="H1YX83"/>
<dbReference type="RefSeq" id="WP_004077840.1">
    <property type="nucleotide sequence ID" value="NZ_CM001436.1"/>
</dbReference>
<keyword evidence="1" id="KW-0175">Coiled coil</keyword>
<name>H1YX83_9EURY</name>